<evidence type="ECO:0000313" key="3">
    <source>
        <dbReference type="Proteomes" id="UP001321786"/>
    </source>
</evidence>
<feature type="transmembrane region" description="Helical" evidence="1">
    <location>
        <begin position="73"/>
        <end position="91"/>
    </location>
</feature>
<dbReference type="RefSeq" id="WP_338536679.1">
    <property type="nucleotide sequence ID" value="NZ_AP028654.1"/>
</dbReference>
<evidence type="ECO:0000256" key="1">
    <source>
        <dbReference type="SAM" id="Phobius"/>
    </source>
</evidence>
<keyword evidence="1" id="KW-0472">Membrane</keyword>
<feature type="transmembrane region" description="Helical" evidence="1">
    <location>
        <begin position="38"/>
        <end position="61"/>
    </location>
</feature>
<dbReference type="AlphaFoldDB" id="A0AAU9EAN3"/>
<sequence>MISIIKKCNSISLISGLVGVLTSIFFTSIVFGKLAVSTFIGSVFFGIVIVLLAEAIINYFYRRVMLEGHELKYTIARIVIFMVLWLLTIKLF</sequence>
<dbReference type="KEGG" id="hprf:HLPR_06850"/>
<proteinExistence type="predicted"/>
<accession>A0AAU9EAN3</accession>
<feature type="transmembrane region" description="Helical" evidence="1">
    <location>
        <begin position="12"/>
        <end position="32"/>
    </location>
</feature>
<protein>
    <submittedName>
        <fullName evidence="2">Uncharacterized protein</fullName>
    </submittedName>
</protein>
<keyword evidence="3" id="KW-1185">Reference proteome</keyword>
<gene>
    <name evidence="2" type="ORF">HLPR_06850</name>
</gene>
<reference evidence="2 3" key="1">
    <citation type="submission" date="2023-08" db="EMBL/GenBank/DDBJ databases">
        <title>Helicovermis profunda gen. nov., sp. nov., a novel mesophilic, fermentative bacterium within the Bacillota from a deep-sea hydrothermal vent chimney.</title>
        <authorList>
            <person name="Miyazaki U."/>
            <person name="Mizutani D."/>
            <person name="Hashimoto Y."/>
            <person name="Tame A."/>
            <person name="Sawayama S."/>
            <person name="Miyazaki J."/>
            <person name="Takai K."/>
            <person name="Nakagawa S."/>
        </authorList>
    </citation>
    <scope>NUCLEOTIDE SEQUENCE [LARGE SCALE GENOMIC DNA]</scope>
    <source>
        <strain evidence="2 3">S502</strain>
    </source>
</reference>
<dbReference type="EMBL" id="AP028654">
    <property type="protein sequence ID" value="BEP28354.1"/>
    <property type="molecule type" value="Genomic_DNA"/>
</dbReference>
<organism evidence="2 3">
    <name type="scientific">Helicovermis profundi</name>
    <dbReference type="NCBI Taxonomy" id="3065157"/>
    <lineage>
        <taxon>Bacteria</taxon>
        <taxon>Bacillati</taxon>
        <taxon>Bacillota</taxon>
        <taxon>Clostridia</taxon>
        <taxon>Helicovermis</taxon>
    </lineage>
</organism>
<name>A0AAU9EAN3_9FIRM</name>
<evidence type="ECO:0000313" key="2">
    <source>
        <dbReference type="EMBL" id="BEP28354.1"/>
    </source>
</evidence>
<keyword evidence="1" id="KW-1133">Transmembrane helix</keyword>
<keyword evidence="1" id="KW-0812">Transmembrane</keyword>
<dbReference type="Proteomes" id="UP001321786">
    <property type="component" value="Chromosome"/>
</dbReference>